<protein>
    <submittedName>
        <fullName evidence="3">Uncharacterized protein</fullName>
    </submittedName>
</protein>
<dbReference type="AlphaFoldDB" id="A0A2V4BX19"/>
<comment type="caution">
    <text evidence="3">The sequence shown here is derived from an EMBL/GenBank/DDBJ whole genome shotgun (WGS) entry which is preliminary data.</text>
</comment>
<feature type="region of interest" description="Disordered" evidence="2">
    <location>
        <begin position="476"/>
        <end position="502"/>
    </location>
</feature>
<evidence type="ECO:0000313" key="4">
    <source>
        <dbReference type="Proteomes" id="UP000247681"/>
    </source>
</evidence>
<keyword evidence="4" id="KW-1185">Reference proteome</keyword>
<name>A0A2V4BX19_9FLAO</name>
<feature type="compositionally biased region" description="Polar residues" evidence="2">
    <location>
        <begin position="486"/>
        <end position="502"/>
    </location>
</feature>
<feature type="coiled-coil region" evidence="1">
    <location>
        <begin position="746"/>
        <end position="773"/>
    </location>
</feature>
<organism evidence="3 4">
    <name type="scientific">Flavobacterium hydrophilum</name>
    <dbReference type="NCBI Taxonomy" id="2211445"/>
    <lineage>
        <taxon>Bacteria</taxon>
        <taxon>Pseudomonadati</taxon>
        <taxon>Bacteroidota</taxon>
        <taxon>Flavobacteriia</taxon>
        <taxon>Flavobacteriales</taxon>
        <taxon>Flavobacteriaceae</taxon>
        <taxon>Flavobacterium</taxon>
    </lineage>
</organism>
<keyword evidence="1" id="KW-0175">Coiled coil</keyword>
<dbReference type="OrthoDB" id="719419at2"/>
<sequence>MSKNLHLVPKMPLAKDQKFDKAMGCLTLSKAGAFTVEVIPAAGLHSGAPKKLPPFKKLTQEEVFKMPDVDDRKRYVADHKKREAEEAEYEKEKKAFNDKISEELATLSWCWQVVGNKIDAKSIKHHIDYPIGMPKDQQQLFNFPEVLVGGGFVWVEAFTKNDPGTGKTPNGLFIRATGETPKIVRVAWTDLDCKPITNAVKFGSKVLLNIYTTHLYGQDLEVGLWDKDTVDADDLLPISNKDNFTCEALIYKLLPNEINKTGISGNVKINGKSETHVQKIKIEVLVDKKWEGSAGSNLKIYPTVKSIETGAFLKLPKEDCFLKVAPDGKMHETVIEATNNPALVGKVETNIASFRPCRYDSIKGSYAKKANRENNEPIEIEIFNSKTEASKQKLIMPVIAGVREARRDVKIVLDSKTDECLFINDKVKSHKGKVIDLSLIQSSIVVSDSTRINENLIFSDNSFKIGWLNFSKEEEGHEDTNDDNEISASHTSRTSSLKSPLGISKTSNSTLYKDKKTTGKYPNSDTEVVLDIGFDYGNESSVSLLKYIWPLRQGALQHYPIILQTCCFTKQLDIVVYPDIKWILQFSYDCDPEEFQEMRNEEYDKYLVRVEKLDEKLKPKEITSKINKIDQDIANANLGLSEAKKKDKEKFKKLISKLNERKKQQLNIQKKYNKDKAKAKKQYKANRPDLFSFKDNVESGLSDLVVSLNVEYDRPGEAIEISASYKRYISLVKQIIEITKMIELILDGKKKSKKKLDKKLKEIDEEKASEQLAKIGDALKGRPLFSFDVTPPSLAILASWYAENPKDINTSQVGIVGEVQILAKPLIGASITMDFLALAQKAHPIARGIITLIDVGAAMGVGPEINVNLEVSGQLEISGMLRYNSASGTTNLNQQSLAGDAEDDSPLTVNGVFGLKLEANIKLSRKYSSIWLGTISAYAEAGVEIVTGFTLSGAIKADDKGFYIDPLLTFHGIKLQITVAAGYVAENSEGGEYSSGEESMEFNLVLMHEYEGSFEDSDGKKIQFYLT</sequence>
<dbReference type="RefSeq" id="WP_110348101.1">
    <property type="nucleotide sequence ID" value="NZ_QJHL01000005.1"/>
</dbReference>
<reference evidence="3 4" key="1">
    <citation type="submission" date="2018-05" db="EMBL/GenBank/DDBJ databases">
        <title>Flavobacterium sp. strain IMCC34758, incomplete genome.</title>
        <authorList>
            <person name="Joung Y."/>
        </authorList>
    </citation>
    <scope>NUCLEOTIDE SEQUENCE [LARGE SCALE GENOMIC DNA]</scope>
    <source>
        <strain evidence="3 4">IMCC34758</strain>
    </source>
</reference>
<evidence type="ECO:0000256" key="1">
    <source>
        <dbReference type="SAM" id="Coils"/>
    </source>
</evidence>
<accession>A0A2V4BX19</accession>
<evidence type="ECO:0000256" key="2">
    <source>
        <dbReference type="SAM" id="MobiDB-lite"/>
    </source>
</evidence>
<evidence type="ECO:0000313" key="3">
    <source>
        <dbReference type="EMBL" id="PXY43558.1"/>
    </source>
</evidence>
<dbReference type="EMBL" id="QJHL01000005">
    <property type="protein sequence ID" value="PXY43558.1"/>
    <property type="molecule type" value="Genomic_DNA"/>
</dbReference>
<gene>
    <name evidence="3" type="ORF">DMB68_18380</name>
</gene>
<proteinExistence type="predicted"/>
<dbReference type="Proteomes" id="UP000247681">
    <property type="component" value="Unassembled WGS sequence"/>
</dbReference>